<dbReference type="InterPro" id="IPR032675">
    <property type="entry name" value="LRR_dom_sf"/>
</dbReference>
<proteinExistence type="predicted"/>
<gene>
    <name evidence="1" type="ORF">CPELLU_LOCUS11136</name>
</gene>
<name>A0A9N9HL80_9GLOM</name>
<dbReference type="SUPFAM" id="SSF52047">
    <property type="entry name" value="RNI-like"/>
    <property type="match status" value="1"/>
</dbReference>
<dbReference type="Proteomes" id="UP000789759">
    <property type="component" value="Unassembled WGS sequence"/>
</dbReference>
<protein>
    <submittedName>
        <fullName evidence="1">22017_t:CDS:1</fullName>
    </submittedName>
</protein>
<evidence type="ECO:0000313" key="2">
    <source>
        <dbReference type="Proteomes" id="UP000789759"/>
    </source>
</evidence>
<accession>A0A9N9HL80</accession>
<evidence type="ECO:0000313" key="1">
    <source>
        <dbReference type="EMBL" id="CAG8688098.1"/>
    </source>
</evidence>
<reference evidence="1" key="1">
    <citation type="submission" date="2021-06" db="EMBL/GenBank/DDBJ databases">
        <authorList>
            <person name="Kallberg Y."/>
            <person name="Tangrot J."/>
            <person name="Rosling A."/>
        </authorList>
    </citation>
    <scope>NUCLEOTIDE SEQUENCE</scope>
    <source>
        <strain evidence="1">FL966</strain>
    </source>
</reference>
<keyword evidence="2" id="KW-1185">Reference proteome</keyword>
<comment type="caution">
    <text evidence="1">The sequence shown here is derived from an EMBL/GenBank/DDBJ whole genome shotgun (WGS) entry which is preliminary data.</text>
</comment>
<dbReference type="Gene3D" id="3.80.10.10">
    <property type="entry name" value="Ribonuclease Inhibitor"/>
    <property type="match status" value="1"/>
</dbReference>
<dbReference type="EMBL" id="CAJVQA010009639">
    <property type="protein sequence ID" value="CAG8688098.1"/>
    <property type="molecule type" value="Genomic_DNA"/>
</dbReference>
<dbReference type="AlphaFoldDB" id="A0A9N9HL80"/>
<organism evidence="1 2">
    <name type="scientific">Cetraspora pellucida</name>
    <dbReference type="NCBI Taxonomy" id="1433469"/>
    <lineage>
        <taxon>Eukaryota</taxon>
        <taxon>Fungi</taxon>
        <taxon>Fungi incertae sedis</taxon>
        <taxon>Mucoromycota</taxon>
        <taxon>Glomeromycotina</taxon>
        <taxon>Glomeromycetes</taxon>
        <taxon>Diversisporales</taxon>
        <taxon>Gigasporaceae</taxon>
        <taxon>Cetraspora</taxon>
    </lineage>
</organism>
<sequence length="114" mass="12802">MPDDVIITPPPYNNNNNLNFEGGKALLDSLSKNTTLLALILSGNQLAFKGENQLTEDGFFPYIFPCYELCCNKDCLKEELARAGNRVINEIFCPIHILPLPSHYLENFNIADII</sequence>